<dbReference type="Pfam" id="PF00156">
    <property type="entry name" value="Pribosyltran"/>
    <property type="match status" value="1"/>
</dbReference>
<evidence type="ECO:0000259" key="3">
    <source>
        <dbReference type="Pfam" id="PF18912"/>
    </source>
</evidence>
<dbReference type="SUPFAM" id="SSF53271">
    <property type="entry name" value="PRTase-like"/>
    <property type="match status" value="1"/>
</dbReference>
<protein>
    <submittedName>
        <fullName evidence="4">Competence protein F-like protein</fullName>
    </submittedName>
</protein>
<dbReference type="InterPro" id="IPR044005">
    <property type="entry name" value="DZR_2"/>
</dbReference>
<proteinExistence type="inferred from homology"/>
<dbReference type="AlphaFoldDB" id="V4TCR2"/>
<dbReference type="CDD" id="cd06223">
    <property type="entry name" value="PRTases_typeI"/>
    <property type="match status" value="1"/>
</dbReference>
<dbReference type="STRING" id="631454.N177_2537"/>
<name>V4TCR2_9HYPH</name>
<dbReference type="InterPro" id="IPR000836">
    <property type="entry name" value="PRTase_dom"/>
</dbReference>
<feature type="domain" description="Phosphoribosyltransferase" evidence="2">
    <location>
        <begin position="170"/>
        <end position="262"/>
    </location>
</feature>
<comment type="similarity">
    <text evidence="1">Belongs to the ComF/GntX family.</text>
</comment>
<dbReference type="RefSeq" id="WP_023432666.1">
    <property type="nucleotide sequence ID" value="NZ_AWXZ01000035.1"/>
</dbReference>
<dbReference type="Proteomes" id="UP000017819">
    <property type="component" value="Unassembled WGS sequence"/>
</dbReference>
<gene>
    <name evidence="4" type="ORF">N177_2537</name>
</gene>
<dbReference type="InterPro" id="IPR051910">
    <property type="entry name" value="ComF/GntX_DNA_util-trans"/>
</dbReference>
<feature type="domain" description="Double zinc ribbon" evidence="3">
    <location>
        <begin position="37"/>
        <end position="84"/>
    </location>
</feature>
<dbReference type="OrthoDB" id="9779910at2"/>
<dbReference type="PANTHER" id="PTHR47505">
    <property type="entry name" value="DNA UTILIZATION PROTEIN YHGH"/>
    <property type="match status" value="1"/>
</dbReference>
<dbReference type="InterPro" id="IPR029057">
    <property type="entry name" value="PRTase-like"/>
</dbReference>
<comment type="caution">
    <text evidence="4">The sequence shown here is derived from an EMBL/GenBank/DDBJ whole genome shotgun (WGS) entry which is preliminary data.</text>
</comment>
<dbReference type="Gene3D" id="3.40.50.2020">
    <property type="match status" value="1"/>
</dbReference>
<evidence type="ECO:0000259" key="2">
    <source>
        <dbReference type="Pfam" id="PF00156"/>
    </source>
</evidence>
<dbReference type="eggNOG" id="COG1040">
    <property type="taxonomic scope" value="Bacteria"/>
</dbReference>
<evidence type="ECO:0000256" key="1">
    <source>
        <dbReference type="ARBA" id="ARBA00008007"/>
    </source>
</evidence>
<keyword evidence="5" id="KW-1185">Reference proteome</keyword>
<dbReference type="PANTHER" id="PTHR47505:SF1">
    <property type="entry name" value="DNA UTILIZATION PROTEIN YHGH"/>
    <property type="match status" value="1"/>
</dbReference>
<accession>V4TCR2</accession>
<sequence length="273" mass="28930">MALLGREDSGELDRAAPSFAWRAARIGTLRRAFAASLDFLLPPRCGACAEPVAGGAGLCAECWARVEFIGPPLCDRLGLPLPYDAGPGALSPQALQNPPAFDRARGVAAYRGPARALVHALKFHDRLELVDMMAGMMARTGAQVAAGSEIVVPVPLHRRRLLGRRFNQSALLAAGIARRMNLPHDAMALQRIRPTRQQLGLDAAERRRNVARAFAVAPSGTAAIAGRRVLLVDDVFTTGATVEACTKALRKAGATGVDVLVFAMVVRGETAAI</sequence>
<evidence type="ECO:0000313" key="5">
    <source>
        <dbReference type="Proteomes" id="UP000017819"/>
    </source>
</evidence>
<evidence type="ECO:0000313" key="4">
    <source>
        <dbReference type="EMBL" id="ESR24088.1"/>
    </source>
</evidence>
<organism evidence="4 5">
    <name type="scientific">Lutibaculum baratangense AMV1</name>
    <dbReference type="NCBI Taxonomy" id="631454"/>
    <lineage>
        <taxon>Bacteria</taxon>
        <taxon>Pseudomonadati</taxon>
        <taxon>Pseudomonadota</taxon>
        <taxon>Alphaproteobacteria</taxon>
        <taxon>Hyphomicrobiales</taxon>
        <taxon>Tepidamorphaceae</taxon>
        <taxon>Lutibaculum</taxon>
    </lineage>
</organism>
<dbReference type="PATRIC" id="fig|631454.5.peg.2506"/>
<dbReference type="Pfam" id="PF18912">
    <property type="entry name" value="DZR_2"/>
    <property type="match status" value="1"/>
</dbReference>
<reference evidence="4 5" key="1">
    <citation type="journal article" date="2014" name="Genome Announc.">
        <title>Draft Genome Sequence of Lutibaculum baratangense Strain AMV1T, Isolated from a Mud Volcano in Andamans, India.</title>
        <authorList>
            <person name="Singh A."/>
            <person name="Sreenivas A."/>
            <person name="Sathyanarayana Reddy G."/>
            <person name="Pinnaka A.K."/>
            <person name="Shivaji S."/>
        </authorList>
    </citation>
    <scope>NUCLEOTIDE SEQUENCE [LARGE SCALE GENOMIC DNA]</scope>
    <source>
        <strain evidence="4 5">AMV1</strain>
    </source>
</reference>
<dbReference type="EMBL" id="AWXZ01000035">
    <property type="protein sequence ID" value="ESR24088.1"/>
    <property type="molecule type" value="Genomic_DNA"/>
</dbReference>